<dbReference type="EMBL" id="BMAO01020514">
    <property type="protein sequence ID" value="GFQ67924.1"/>
    <property type="molecule type" value="Genomic_DNA"/>
</dbReference>
<reference evidence="2" key="1">
    <citation type="submission" date="2020-07" db="EMBL/GenBank/DDBJ databases">
        <title>Multicomponent nature underlies the extraordinary mechanical properties of spider dragline silk.</title>
        <authorList>
            <person name="Kono N."/>
            <person name="Nakamura H."/>
            <person name="Mori M."/>
            <person name="Yoshida Y."/>
            <person name="Ohtoshi R."/>
            <person name="Malay A.D."/>
            <person name="Moran D.A.P."/>
            <person name="Tomita M."/>
            <person name="Numata K."/>
            <person name="Arakawa K."/>
        </authorList>
    </citation>
    <scope>NUCLEOTIDE SEQUENCE</scope>
</reference>
<dbReference type="AlphaFoldDB" id="A0A8X6KAU7"/>
<sequence length="96" mass="10259">MNIIPAAINVVIFESSIVFIAFLNPSSIARSTLLPDLISSRIRSNIKTFASTAIPTVSAIPAIPGKVRVASSRVRIDNIRTTLEKSATEANTPNLP</sequence>
<evidence type="ECO:0000313" key="2">
    <source>
        <dbReference type="EMBL" id="GFQ67924.1"/>
    </source>
</evidence>
<keyword evidence="1" id="KW-0812">Transmembrane</keyword>
<comment type="caution">
    <text evidence="2">The sequence shown here is derived from an EMBL/GenBank/DDBJ whole genome shotgun (WGS) entry which is preliminary data.</text>
</comment>
<dbReference type="Proteomes" id="UP000887116">
    <property type="component" value="Unassembled WGS sequence"/>
</dbReference>
<evidence type="ECO:0000313" key="3">
    <source>
        <dbReference type="Proteomes" id="UP000887116"/>
    </source>
</evidence>
<name>A0A8X6KAU7_TRICU</name>
<gene>
    <name evidence="2" type="ORF">TNCT_693921</name>
</gene>
<keyword evidence="1" id="KW-1133">Transmembrane helix</keyword>
<proteinExistence type="predicted"/>
<keyword evidence="3" id="KW-1185">Reference proteome</keyword>
<feature type="transmembrane region" description="Helical" evidence="1">
    <location>
        <begin position="6"/>
        <end position="23"/>
    </location>
</feature>
<protein>
    <submittedName>
        <fullName evidence="2">Uncharacterized protein</fullName>
    </submittedName>
</protein>
<evidence type="ECO:0000256" key="1">
    <source>
        <dbReference type="SAM" id="Phobius"/>
    </source>
</evidence>
<accession>A0A8X6KAU7</accession>
<organism evidence="2 3">
    <name type="scientific">Trichonephila clavata</name>
    <name type="common">Joro spider</name>
    <name type="synonym">Nephila clavata</name>
    <dbReference type="NCBI Taxonomy" id="2740835"/>
    <lineage>
        <taxon>Eukaryota</taxon>
        <taxon>Metazoa</taxon>
        <taxon>Ecdysozoa</taxon>
        <taxon>Arthropoda</taxon>
        <taxon>Chelicerata</taxon>
        <taxon>Arachnida</taxon>
        <taxon>Araneae</taxon>
        <taxon>Araneomorphae</taxon>
        <taxon>Entelegynae</taxon>
        <taxon>Araneoidea</taxon>
        <taxon>Nephilidae</taxon>
        <taxon>Trichonephila</taxon>
    </lineage>
</organism>
<keyword evidence="1" id="KW-0472">Membrane</keyword>